<dbReference type="InterPro" id="IPR011990">
    <property type="entry name" value="TPR-like_helical_dom_sf"/>
</dbReference>
<organism evidence="1 2">
    <name type="scientific">Arenibacter algicola</name>
    <dbReference type="NCBI Taxonomy" id="616991"/>
    <lineage>
        <taxon>Bacteria</taxon>
        <taxon>Pseudomonadati</taxon>
        <taxon>Bacteroidota</taxon>
        <taxon>Flavobacteriia</taxon>
        <taxon>Flavobacteriales</taxon>
        <taxon>Flavobacteriaceae</taxon>
        <taxon>Arenibacter</taxon>
    </lineage>
</organism>
<dbReference type="AlphaFoldDB" id="A0A221UZ34"/>
<dbReference type="InterPro" id="IPR041662">
    <property type="entry name" value="SusD-like_2"/>
</dbReference>
<dbReference type="Proteomes" id="UP000204551">
    <property type="component" value="Chromosome"/>
</dbReference>
<dbReference type="PROSITE" id="PS51257">
    <property type="entry name" value="PROKAR_LIPOPROTEIN"/>
    <property type="match status" value="1"/>
</dbReference>
<reference evidence="1 2" key="1">
    <citation type="submission" date="2017-07" db="EMBL/GenBank/DDBJ databases">
        <title>Genome Sequence of Arenibacter algicola Strain SMS7 Isolated from a culture of the Diatom Skeletonema marinoi.</title>
        <authorList>
            <person name="Topel M."/>
            <person name="Pinder M.I.M."/>
            <person name="Johansson O.N."/>
            <person name="Kourtchenko O."/>
            <person name="Godhe A."/>
            <person name="Clarke A.K."/>
        </authorList>
    </citation>
    <scope>NUCLEOTIDE SEQUENCE [LARGE SCALE GENOMIC DNA]</scope>
    <source>
        <strain evidence="1 2">SMS7</strain>
    </source>
</reference>
<dbReference type="RefSeq" id="WP_093980599.1">
    <property type="nucleotide sequence ID" value="NZ_CP022515.1"/>
</dbReference>
<dbReference type="Gene3D" id="1.25.40.390">
    <property type="match status" value="2"/>
</dbReference>
<dbReference type="SUPFAM" id="SSF48452">
    <property type="entry name" value="TPR-like"/>
    <property type="match status" value="1"/>
</dbReference>
<protein>
    <submittedName>
        <fullName evidence="1">Starch-binding associating with outer membrane</fullName>
    </submittedName>
</protein>
<sequence length="617" mass="68150">MKETYKIVLILLAVFIAGCDKEDFAELNSDPSTLAEPDLRYSAAKVINDMYTNDYVIWFYTNFDYVYPWSQITGTGIGNPETFVEMAAQGGSQNVYNIIPNAKDIRAKIEALPEDEKATMQGIVGVTYVAQVATALTQTDYTGSMVYTEAGLAPYTSPPLITPVYDQQELLFDTWLEELDQALVDLTAADQFSLGTQDIIYGGDYGKWAKFCNLLKLRIAARLVNANRSKALSIAEEVASSPAGYMNALDEDFIYTRGVEYRGTGNGTQPGTGGLNLIDFLRDNKDPRVRFLFDKNDFNAEVVQAFIDAGTPLPSYVEQYVVLDGSGNFESWSGPGEPWIRYHGAPVSPDKQQDGAYDDYFKQASQNRITLDGVEKTYSSTSSFAEKNTRTSIDYTYPTKPGGRLIQKNGNHPPLEVILGSSAETNLYLAEFKLLGANVPGSAQAYFNQGVELSIRRMDALAKNTGTYYYESDPVYMDETMAELASTKLKDGEIADLLALPDYDLSTDGLEKVYIQQYVNFAITPHDTYTTVRRSGVPMVGSSVLAWEPIVAAGAPLTIPRRFEIGTPTEDNVNFANAKKSVEEQGFTTGTNDPSILNSQRIWFDVNNPNYGEGPKN</sequence>
<dbReference type="Pfam" id="PF12771">
    <property type="entry name" value="SusD-like_2"/>
    <property type="match status" value="1"/>
</dbReference>
<accession>A0A221UZ34</accession>
<proteinExistence type="predicted"/>
<dbReference type="KEGG" id="aalg:AREALGSMS7_02965"/>
<name>A0A221UZ34_9FLAO</name>
<evidence type="ECO:0000313" key="1">
    <source>
        <dbReference type="EMBL" id="ASO06398.1"/>
    </source>
</evidence>
<gene>
    <name evidence="1" type="ORF">AREALGSMS7_02965</name>
</gene>
<dbReference type="EMBL" id="CP022515">
    <property type="protein sequence ID" value="ASO06398.1"/>
    <property type="molecule type" value="Genomic_DNA"/>
</dbReference>
<evidence type="ECO:0000313" key="2">
    <source>
        <dbReference type="Proteomes" id="UP000204551"/>
    </source>
</evidence>